<dbReference type="SUPFAM" id="SSF51126">
    <property type="entry name" value="Pectin lyase-like"/>
    <property type="match status" value="1"/>
</dbReference>
<evidence type="ECO:0000256" key="1">
    <source>
        <dbReference type="ARBA" id="ARBA00005184"/>
    </source>
</evidence>
<evidence type="ECO:0000313" key="8">
    <source>
        <dbReference type="EMBL" id="KAF3536239.1"/>
    </source>
</evidence>
<keyword evidence="5" id="KW-0063">Aspartyl esterase</keyword>
<name>A0A8S9Q0U2_BRACR</name>
<sequence length="268" mass="29973">MGYISPSIVAFIVAFVLPVVLATDTAPIPEVRAQIPQWFKTNVAPYSQRKGTLDPALDAAEAARIIVTNTSPMPKPGSQGQALAMRINGDYAAFYTCSFYGFQDTLCDDRGNHFFKDCYIEGTYDFIFGRGASLYLNTKLHAVGDGLRVITAQSRQSNTEQNGYTFVHCKITGTGTGIYLGRSWMSHPKVVYAFTEMTSVVNPSGWRENFNRAYDKTVFYGEYKCFGPGSHQEKRVPYTQDVDQNEVRPFLTLGYIKGSKWLLPPPKY</sequence>
<feature type="chain" id="PRO_5035888099" description="pectinesterase" evidence="6">
    <location>
        <begin position="23"/>
        <end position="268"/>
    </location>
</feature>
<evidence type="ECO:0000259" key="7">
    <source>
        <dbReference type="Pfam" id="PF01095"/>
    </source>
</evidence>
<evidence type="ECO:0000256" key="3">
    <source>
        <dbReference type="ARBA" id="ARBA00013229"/>
    </source>
</evidence>
<organism evidence="8 9">
    <name type="scientific">Brassica cretica</name>
    <name type="common">Mustard</name>
    <dbReference type="NCBI Taxonomy" id="69181"/>
    <lineage>
        <taxon>Eukaryota</taxon>
        <taxon>Viridiplantae</taxon>
        <taxon>Streptophyta</taxon>
        <taxon>Embryophyta</taxon>
        <taxon>Tracheophyta</taxon>
        <taxon>Spermatophyta</taxon>
        <taxon>Magnoliopsida</taxon>
        <taxon>eudicotyledons</taxon>
        <taxon>Gunneridae</taxon>
        <taxon>Pentapetalae</taxon>
        <taxon>rosids</taxon>
        <taxon>malvids</taxon>
        <taxon>Brassicales</taxon>
        <taxon>Brassicaceae</taxon>
        <taxon>Brassiceae</taxon>
        <taxon>Brassica</taxon>
    </lineage>
</organism>
<dbReference type="Pfam" id="PF01095">
    <property type="entry name" value="Pectinesterase"/>
    <property type="match status" value="1"/>
</dbReference>
<dbReference type="InterPro" id="IPR011050">
    <property type="entry name" value="Pectin_lyase_fold/virulence"/>
</dbReference>
<feature type="domain" description="Pectinesterase catalytic" evidence="7">
    <location>
        <begin position="59"/>
        <end position="258"/>
    </location>
</feature>
<dbReference type="GO" id="GO:0045490">
    <property type="term" value="P:pectin catabolic process"/>
    <property type="evidence" value="ECO:0007669"/>
    <property type="project" value="TreeGrafter"/>
</dbReference>
<dbReference type="InterPro" id="IPR000070">
    <property type="entry name" value="Pectinesterase_cat"/>
</dbReference>
<feature type="signal peptide" evidence="6">
    <location>
        <begin position="1"/>
        <end position="22"/>
    </location>
</feature>
<dbReference type="AlphaFoldDB" id="A0A8S9Q0U2"/>
<keyword evidence="6" id="KW-0732">Signal</keyword>
<accession>A0A8S9Q0U2</accession>
<dbReference type="GO" id="GO:0030599">
    <property type="term" value="F:pectinesterase activity"/>
    <property type="evidence" value="ECO:0007669"/>
    <property type="project" value="UniProtKB-EC"/>
</dbReference>
<reference evidence="8" key="1">
    <citation type="submission" date="2019-12" db="EMBL/GenBank/DDBJ databases">
        <title>Genome sequencing and annotation of Brassica cretica.</title>
        <authorList>
            <person name="Studholme D.J."/>
            <person name="Sarris P."/>
        </authorList>
    </citation>
    <scope>NUCLEOTIDE SEQUENCE</scope>
    <source>
        <strain evidence="8">PFS-109/04</strain>
        <tissue evidence="8">Leaf</tissue>
    </source>
</reference>
<dbReference type="GO" id="GO:0042545">
    <property type="term" value="P:cell wall modification"/>
    <property type="evidence" value="ECO:0007669"/>
    <property type="project" value="InterPro"/>
</dbReference>
<dbReference type="EMBL" id="QGKX02001290">
    <property type="protein sequence ID" value="KAF3536239.1"/>
    <property type="molecule type" value="Genomic_DNA"/>
</dbReference>
<protein>
    <recommendedName>
        <fullName evidence="3">pectinesterase</fullName>
        <ecNumber evidence="3">3.1.1.11</ecNumber>
    </recommendedName>
</protein>
<evidence type="ECO:0000256" key="6">
    <source>
        <dbReference type="SAM" id="SignalP"/>
    </source>
</evidence>
<evidence type="ECO:0000256" key="5">
    <source>
        <dbReference type="ARBA" id="ARBA00023085"/>
    </source>
</evidence>
<dbReference type="Gene3D" id="2.160.20.10">
    <property type="entry name" value="Single-stranded right-handed beta-helix, Pectin lyase-like"/>
    <property type="match status" value="1"/>
</dbReference>
<dbReference type="EC" id="3.1.1.11" evidence="3"/>
<evidence type="ECO:0000256" key="2">
    <source>
        <dbReference type="ARBA" id="ARBA00008891"/>
    </source>
</evidence>
<dbReference type="Proteomes" id="UP000712600">
    <property type="component" value="Unassembled WGS sequence"/>
</dbReference>
<dbReference type="InterPro" id="IPR012334">
    <property type="entry name" value="Pectin_lyas_fold"/>
</dbReference>
<comment type="pathway">
    <text evidence="1">Glycan metabolism; pectin degradation; 2-dehydro-3-deoxy-D-gluconate from pectin: step 1/5.</text>
</comment>
<comment type="similarity">
    <text evidence="2">Belongs to the pectinesterase family.</text>
</comment>
<dbReference type="PANTHER" id="PTHR31321">
    <property type="entry name" value="ACYL-COA THIOESTER HYDROLASE YBHC-RELATED"/>
    <property type="match status" value="1"/>
</dbReference>
<comment type="caution">
    <text evidence="8">The sequence shown here is derived from an EMBL/GenBank/DDBJ whole genome shotgun (WGS) entry which is preliminary data.</text>
</comment>
<gene>
    <name evidence="8" type="ORF">F2Q69_00018520</name>
</gene>
<keyword evidence="4" id="KW-0378">Hydrolase</keyword>
<evidence type="ECO:0000313" key="9">
    <source>
        <dbReference type="Proteomes" id="UP000712600"/>
    </source>
</evidence>
<proteinExistence type="inferred from homology"/>
<dbReference type="PANTHER" id="PTHR31321:SF93">
    <property type="entry name" value="GENOME ASSEMBLY, CHROMOSOME: A02"/>
    <property type="match status" value="1"/>
</dbReference>
<evidence type="ECO:0000256" key="4">
    <source>
        <dbReference type="ARBA" id="ARBA00022801"/>
    </source>
</evidence>